<name>A0A0L9UJA7_PHAAN</name>
<dbReference type="AlphaFoldDB" id="A0A0L9UJA7"/>
<evidence type="ECO:0000313" key="3">
    <source>
        <dbReference type="Proteomes" id="UP000053144"/>
    </source>
</evidence>
<dbReference type="EMBL" id="CM003375">
    <property type="protein sequence ID" value="KOM42644.1"/>
    <property type="molecule type" value="Genomic_DNA"/>
</dbReference>
<reference evidence="3" key="1">
    <citation type="journal article" date="2015" name="Proc. Natl. Acad. Sci. U.S.A.">
        <title>Genome sequencing of adzuki bean (Vigna angularis) provides insight into high starch and low fat accumulation and domestication.</title>
        <authorList>
            <person name="Yang K."/>
            <person name="Tian Z."/>
            <person name="Chen C."/>
            <person name="Luo L."/>
            <person name="Zhao B."/>
            <person name="Wang Z."/>
            <person name="Yu L."/>
            <person name="Li Y."/>
            <person name="Sun Y."/>
            <person name="Li W."/>
            <person name="Chen Y."/>
            <person name="Li Y."/>
            <person name="Zhang Y."/>
            <person name="Ai D."/>
            <person name="Zhao J."/>
            <person name="Shang C."/>
            <person name="Ma Y."/>
            <person name="Wu B."/>
            <person name="Wang M."/>
            <person name="Gao L."/>
            <person name="Sun D."/>
            <person name="Zhang P."/>
            <person name="Guo F."/>
            <person name="Wang W."/>
            <person name="Li Y."/>
            <person name="Wang J."/>
            <person name="Varshney R.K."/>
            <person name="Wang J."/>
            <person name="Ling H.Q."/>
            <person name="Wan P."/>
        </authorList>
    </citation>
    <scope>NUCLEOTIDE SEQUENCE</scope>
    <source>
        <strain evidence="3">cv. Jingnong 6</strain>
    </source>
</reference>
<proteinExistence type="predicted"/>
<evidence type="ECO:0000256" key="1">
    <source>
        <dbReference type="SAM" id="MobiDB-lite"/>
    </source>
</evidence>
<evidence type="ECO:0000313" key="2">
    <source>
        <dbReference type="EMBL" id="KOM42644.1"/>
    </source>
</evidence>
<sequence length="405" mass="44752">MGFHSDSSARPLGLECWQFDLTFQHSTSIVQPVGLNHWVYRLSSRSIGPEMSVVWPQLRLFNIIPFDFLRALDIRSQRGLLRPKPFGLSVNTLRPRPFGQGDSAPRPRFFNHSVTRGPTHSAYKGLGLRGLPFMRSFRPFGLAGIRSLGLSYSAFCGLKHSGIRPFGLIRTRSSDLTSAQSFDLTRARSFDLTATRSFDLTDTRPFDHTGTPGPRTVINVYWEVLLGHGRYSQKCSLGTVGLIRASSTDRSSLHASPWPPEASTVRPSRPQRGLQVIGPFGLQRPQPFVLSMSSKGLVISASQGLEPFGLSMSSKGLVISASGPQTVRPQRVLQRSRHLDLSGPQSVQPSRPQRGLQVIGPFDLQRPQPFGLNLDSNGISVEPRQFGHDTRPPKALEIILQTEAT</sequence>
<dbReference type="Proteomes" id="UP000053144">
    <property type="component" value="Chromosome 5"/>
</dbReference>
<feature type="region of interest" description="Disordered" evidence="1">
    <location>
        <begin position="250"/>
        <end position="271"/>
    </location>
</feature>
<gene>
    <name evidence="2" type="ORF">LR48_Vigan05g024800</name>
</gene>
<organism evidence="2 3">
    <name type="scientific">Phaseolus angularis</name>
    <name type="common">Azuki bean</name>
    <name type="synonym">Vigna angularis</name>
    <dbReference type="NCBI Taxonomy" id="3914"/>
    <lineage>
        <taxon>Eukaryota</taxon>
        <taxon>Viridiplantae</taxon>
        <taxon>Streptophyta</taxon>
        <taxon>Embryophyta</taxon>
        <taxon>Tracheophyta</taxon>
        <taxon>Spermatophyta</taxon>
        <taxon>Magnoliopsida</taxon>
        <taxon>eudicotyledons</taxon>
        <taxon>Gunneridae</taxon>
        <taxon>Pentapetalae</taxon>
        <taxon>rosids</taxon>
        <taxon>fabids</taxon>
        <taxon>Fabales</taxon>
        <taxon>Fabaceae</taxon>
        <taxon>Papilionoideae</taxon>
        <taxon>50 kb inversion clade</taxon>
        <taxon>NPAAA clade</taxon>
        <taxon>indigoferoid/millettioid clade</taxon>
        <taxon>Phaseoleae</taxon>
        <taxon>Vigna</taxon>
    </lineage>
</organism>
<protein>
    <submittedName>
        <fullName evidence="2">Uncharacterized protein</fullName>
    </submittedName>
</protein>
<dbReference type="Gramene" id="KOM42644">
    <property type="protein sequence ID" value="KOM42644"/>
    <property type="gene ID" value="LR48_Vigan05g024800"/>
</dbReference>
<accession>A0A0L9UJA7</accession>